<protein>
    <submittedName>
        <fullName evidence="1">Uncharacterized protein</fullName>
    </submittedName>
</protein>
<comment type="caution">
    <text evidence="1">The sequence shown here is derived from an EMBL/GenBank/DDBJ whole genome shotgun (WGS) entry which is preliminary data.</text>
</comment>
<accession>A0ABN3JAW9</accession>
<name>A0ABN3JAW9_9ACTN</name>
<organism evidence="1 2">
    <name type="scientific">Actinomadura vinacea</name>
    <dbReference type="NCBI Taxonomy" id="115336"/>
    <lineage>
        <taxon>Bacteria</taxon>
        <taxon>Bacillati</taxon>
        <taxon>Actinomycetota</taxon>
        <taxon>Actinomycetes</taxon>
        <taxon>Streptosporangiales</taxon>
        <taxon>Thermomonosporaceae</taxon>
        <taxon>Actinomadura</taxon>
    </lineage>
</organism>
<keyword evidence="2" id="KW-1185">Reference proteome</keyword>
<evidence type="ECO:0000313" key="2">
    <source>
        <dbReference type="Proteomes" id="UP001501231"/>
    </source>
</evidence>
<dbReference type="RefSeq" id="WP_344590997.1">
    <property type="nucleotide sequence ID" value="NZ_BAAARW010000016.1"/>
</dbReference>
<dbReference type="Proteomes" id="UP001501231">
    <property type="component" value="Unassembled WGS sequence"/>
</dbReference>
<sequence length="87" mass="9779">MELRDAAGMILAESAPHPELLRASRHAYDEFAAGREVAHPVLTEMLREAARKNLFGVLKSKHGDRAFDDMVVTLGRYIDRQAPVVRH</sequence>
<gene>
    <name evidence="1" type="ORF">GCM10010191_42530</name>
</gene>
<evidence type="ECO:0000313" key="1">
    <source>
        <dbReference type="EMBL" id="GAA2425691.1"/>
    </source>
</evidence>
<reference evidence="1 2" key="1">
    <citation type="journal article" date="2019" name="Int. J. Syst. Evol. Microbiol.">
        <title>The Global Catalogue of Microorganisms (GCM) 10K type strain sequencing project: providing services to taxonomists for standard genome sequencing and annotation.</title>
        <authorList>
            <consortium name="The Broad Institute Genomics Platform"/>
            <consortium name="The Broad Institute Genome Sequencing Center for Infectious Disease"/>
            <person name="Wu L."/>
            <person name="Ma J."/>
        </authorList>
    </citation>
    <scope>NUCLEOTIDE SEQUENCE [LARGE SCALE GENOMIC DNA]</scope>
    <source>
        <strain evidence="1 2">JCM 3325</strain>
    </source>
</reference>
<proteinExistence type="predicted"/>
<dbReference type="EMBL" id="BAAARW010000016">
    <property type="protein sequence ID" value="GAA2425691.1"/>
    <property type="molecule type" value="Genomic_DNA"/>
</dbReference>